<dbReference type="InterPro" id="IPR004046">
    <property type="entry name" value="GST_C"/>
</dbReference>
<dbReference type="GO" id="GO:0004364">
    <property type="term" value="F:glutathione transferase activity"/>
    <property type="evidence" value="ECO:0007669"/>
    <property type="project" value="TreeGrafter"/>
</dbReference>
<dbReference type="Pfam" id="PF14497">
    <property type="entry name" value="GST_C_3"/>
    <property type="match status" value="1"/>
</dbReference>
<dbReference type="GO" id="GO:0006749">
    <property type="term" value="P:glutathione metabolic process"/>
    <property type="evidence" value="ECO:0007669"/>
    <property type="project" value="TreeGrafter"/>
</dbReference>
<sequence length="152" mass="17744">MIEEIPEDIKSNDPRVKLKIRCPFGNVPILEFEGRPQCDEIVDAVQEFQELCLQLFQAEIQDRPIIMENVIPAARKRFLRKFNQQIKRNGGHIVGNALTWADIWVVHHVSRIEGLLKISLTDKFPALRTLINMTFNEPSLRHWIITRPYTLC</sequence>
<dbReference type="CDD" id="cd03192">
    <property type="entry name" value="GST_C_Sigma_like"/>
    <property type="match status" value="1"/>
</dbReference>
<proteinExistence type="predicted"/>
<keyword evidence="3" id="KW-1185">Reference proteome</keyword>
<dbReference type="EMBL" id="CAJVCH010065283">
    <property type="protein sequence ID" value="CAG7719873.1"/>
    <property type="molecule type" value="Genomic_DNA"/>
</dbReference>
<dbReference type="PANTHER" id="PTHR11571:SF150">
    <property type="entry name" value="GLUTATHIONE S-TRANSFERASE"/>
    <property type="match status" value="1"/>
</dbReference>
<organism evidence="2 3">
    <name type="scientific">Allacma fusca</name>
    <dbReference type="NCBI Taxonomy" id="39272"/>
    <lineage>
        <taxon>Eukaryota</taxon>
        <taxon>Metazoa</taxon>
        <taxon>Ecdysozoa</taxon>
        <taxon>Arthropoda</taxon>
        <taxon>Hexapoda</taxon>
        <taxon>Collembola</taxon>
        <taxon>Symphypleona</taxon>
        <taxon>Sminthuridae</taxon>
        <taxon>Allacma</taxon>
    </lineage>
</organism>
<dbReference type="Proteomes" id="UP000708208">
    <property type="component" value="Unassembled WGS sequence"/>
</dbReference>
<evidence type="ECO:0000313" key="2">
    <source>
        <dbReference type="EMBL" id="CAG7719873.1"/>
    </source>
</evidence>
<protein>
    <recommendedName>
        <fullName evidence="1">GST C-terminal domain-containing protein</fullName>
    </recommendedName>
</protein>
<reference evidence="2" key="1">
    <citation type="submission" date="2021-06" db="EMBL/GenBank/DDBJ databases">
        <authorList>
            <person name="Hodson N. C."/>
            <person name="Mongue J. A."/>
            <person name="Jaron S. K."/>
        </authorList>
    </citation>
    <scope>NUCLEOTIDE SEQUENCE</scope>
</reference>
<dbReference type="AlphaFoldDB" id="A0A8J2K5S8"/>
<evidence type="ECO:0000313" key="3">
    <source>
        <dbReference type="Proteomes" id="UP000708208"/>
    </source>
</evidence>
<dbReference type="PROSITE" id="PS50405">
    <property type="entry name" value="GST_CTER"/>
    <property type="match status" value="1"/>
</dbReference>
<dbReference type="PANTHER" id="PTHR11571">
    <property type="entry name" value="GLUTATHIONE S-TRANSFERASE"/>
    <property type="match status" value="1"/>
</dbReference>
<gene>
    <name evidence="2" type="ORF">AFUS01_LOCUS9173</name>
</gene>
<feature type="domain" description="GST C-terminal" evidence="1">
    <location>
        <begin position="31"/>
        <end position="152"/>
    </location>
</feature>
<accession>A0A8J2K5S8</accession>
<dbReference type="OrthoDB" id="414243at2759"/>
<comment type="caution">
    <text evidence="2">The sequence shown here is derived from an EMBL/GenBank/DDBJ whole genome shotgun (WGS) entry which is preliminary data.</text>
</comment>
<dbReference type="InterPro" id="IPR010987">
    <property type="entry name" value="Glutathione-S-Trfase_C-like"/>
</dbReference>
<evidence type="ECO:0000259" key="1">
    <source>
        <dbReference type="PROSITE" id="PS50405"/>
    </source>
</evidence>
<dbReference type="InterPro" id="IPR050213">
    <property type="entry name" value="GST_superfamily"/>
</dbReference>
<name>A0A8J2K5S8_9HEXA</name>